<evidence type="ECO:0000256" key="5">
    <source>
        <dbReference type="ARBA" id="ARBA00023242"/>
    </source>
</evidence>
<reference evidence="11" key="2">
    <citation type="submission" date="2020-04" db="EMBL/GenBank/DDBJ databases">
        <authorList>
            <consortium name="NCBI Genome Project"/>
        </authorList>
    </citation>
    <scope>NUCLEOTIDE SEQUENCE</scope>
    <source>
        <strain evidence="11">CBS 342.82</strain>
    </source>
</reference>
<dbReference type="PANTHER" id="PTHR12135:SF2">
    <property type="entry name" value="DNA REPAIR PROTEIN RAD34"/>
    <property type="match status" value="1"/>
</dbReference>
<dbReference type="GO" id="GO:0005737">
    <property type="term" value="C:cytoplasm"/>
    <property type="evidence" value="ECO:0007669"/>
    <property type="project" value="TreeGrafter"/>
</dbReference>
<dbReference type="SMART" id="SM01031">
    <property type="entry name" value="BHD_2"/>
    <property type="match status" value="1"/>
</dbReference>
<evidence type="ECO:0000256" key="4">
    <source>
        <dbReference type="ARBA" id="ARBA00023204"/>
    </source>
</evidence>
<feature type="compositionally biased region" description="Acidic residues" evidence="6">
    <location>
        <begin position="62"/>
        <end position="80"/>
    </location>
</feature>
<feature type="domain" description="Rad4 beta-hairpin" evidence="9">
    <location>
        <begin position="784"/>
        <end position="858"/>
    </location>
</feature>
<dbReference type="InterPro" id="IPR004583">
    <property type="entry name" value="DNA_repair_Rad4"/>
</dbReference>
<gene>
    <name evidence="11" type="ORF">K489DRAFT_383760</name>
</gene>
<feature type="domain" description="Rad4 beta-hairpin" evidence="7">
    <location>
        <begin position="647"/>
        <end position="711"/>
    </location>
</feature>
<keyword evidence="3" id="KW-0227">DNA damage</keyword>
<comment type="subcellular location">
    <subcellularLocation>
        <location evidence="1">Nucleus</location>
    </subcellularLocation>
</comment>
<dbReference type="GO" id="GO:0000111">
    <property type="term" value="C:nucleotide-excision repair factor 2 complex"/>
    <property type="evidence" value="ECO:0007669"/>
    <property type="project" value="TreeGrafter"/>
</dbReference>
<dbReference type="OrthoDB" id="300780at2759"/>
<dbReference type="GO" id="GO:0003697">
    <property type="term" value="F:single-stranded DNA binding"/>
    <property type="evidence" value="ECO:0007669"/>
    <property type="project" value="TreeGrafter"/>
</dbReference>
<evidence type="ECO:0000259" key="9">
    <source>
        <dbReference type="SMART" id="SM01032"/>
    </source>
</evidence>
<dbReference type="Gene3D" id="3.30.70.2460">
    <property type="entry name" value="Rad4, beta-hairpin domain BHD3"/>
    <property type="match status" value="1"/>
</dbReference>
<feature type="compositionally biased region" description="Low complexity" evidence="6">
    <location>
        <begin position="1103"/>
        <end position="1116"/>
    </location>
</feature>
<evidence type="ECO:0000256" key="1">
    <source>
        <dbReference type="ARBA" id="ARBA00004123"/>
    </source>
</evidence>
<feature type="compositionally biased region" description="Acidic residues" evidence="6">
    <location>
        <begin position="96"/>
        <end position="109"/>
    </location>
</feature>
<dbReference type="Pfam" id="PF03835">
    <property type="entry name" value="Rad4"/>
    <property type="match status" value="1"/>
</dbReference>
<feature type="compositionally biased region" description="Basic and acidic residues" evidence="6">
    <location>
        <begin position="1019"/>
        <end position="1029"/>
    </location>
</feature>
<evidence type="ECO:0000256" key="2">
    <source>
        <dbReference type="ARBA" id="ARBA00009525"/>
    </source>
</evidence>
<feature type="compositionally biased region" description="Basic and acidic residues" evidence="6">
    <location>
        <begin position="911"/>
        <end position="920"/>
    </location>
</feature>
<dbReference type="GO" id="GO:0071942">
    <property type="term" value="C:XPC complex"/>
    <property type="evidence" value="ECO:0007669"/>
    <property type="project" value="TreeGrafter"/>
</dbReference>
<dbReference type="InterPro" id="IPR018328">
    <property type="entry name" value="Rad4_beta-hairpin_dom3"/>
</dbReference>
<feature type="compositionally biased region" description="Acidic residues" evidence="6">
    <location>
        <begin position="1133"/>
        <end position="1142"/>
    </location>
</feature>
<evidence type="ECO:0000256" key="6">
    <source>
        <dbReference type="SAM" id="MobiDB-lite"/>
    </source>
</evidence>
<sequence>MPPFVPCKRQFSPEATASPAKPTPQSGTRNGGHRATLFQDVDAPSSVQKSAADTRRLIESLDNGDDSDSLSEVDSDEFEDVPPSKRRKTVQRKQEEEENDEDEEDDEGMEWEDAFGQNQTQPAQPPTDAEIGDISISLNEDGSYVEPIISLATGKKGPSKRERQTRYRTHCLHVMSLMWHNTVRNSWLNDKELHEILLDGLPDGVKREVRRWKEVMGGLSKKELEEKKKRVAAKGKGRGGRKSDTAGKGRNWSYDAEHLEQGIPNLSRGDPLLRLLKVLAAYWRKRFIITAPCLRKLGYMPIKRLRDDIRAWEKDKSNADAHGERIETREALRKLAKAGEGSKDVGAQLFCALLRGLGLEARMVANLQPAGLSFNAKEEANLKPAKSAVKIEEADETSEIEVATPVSKAKPSDGVELSAKKTKKPASKPKEERPTRRSERGDKTQPISLDDTDSELSDPPDEEDNRIPDIQSDSDDELSLIDVTPAPRKRPSKKYDRDLSYPNYWTEVCSPVSHKYIPVDPIVLSTIASTEDLLCTFEPRGARADKAKQVIAYTLAYSSDGSAKDVTIRYLKRHQLPGKTKGIRVPVEKIPIHDKRGKIKKYENFDWFRTVMSMYDRPQKWRTVADDLEEQTDLKPFKPTKVGEAGADAPEQRESLQWYKQSAEFVLEQNLRREEALLPDATPVKTFTPPAKKGATSEPETFQVYRRADVVACKTTESWHKEGRAIRTGEQPLKSVPIRAVTLQRKRELEDALRETGTKPLQGLYSREQTEWIIPPPIGPDGHIPKNAFGNMDVYVPSMVPRGAVHLPLKGVKGVCKKLGVEFAEACVGFEFGKQRAVPVIHGVVIGLKDEKVVRQRWREEQEVLKAREDGKRTAVALGNWRKMVVGLRILERMKAEYDVSGGISEERNPFVEKARREGRSGAVVDLTGDGTDEDQEGVNEDDMAGGFFQPGHDEEEVPQRRQDHQSSRGDEVKAELHLDDDDGNTGGGFLPDENEENNASPVPGEDFSGGGGFLLDESSSHNEAEHKSANGSSLKTHALPAQRSAPMSLQAMHAPGPSASLVTEADQSDIESPPLSTSKTKKPVPKSSIKKKPIPRAKPTTKAKSPAKATPLKSAYFGGSGPRSRSAKFEDPSDEDSDDHDEQAVIAKDDDDRDDDGEDEAASEEEIVTPRRTTRRTRGRT</sequence>
<dbReference type="Pfam" id="PF10405">
    <property type="entry name" value="BHD_3"/>
    <property type="match status" value="1"/>
</dbReference>
<dbReference type="Pfam" id="PF10403">
    <property type="entry name" value="BHD_1"/>
    <property type="match status" value="1"/>
</dbReference>
<dbReference type="InterPro" id="IPR018326">
    <property type="entry name" value="Rad4_beta-hairpin_dom1"/>
</dbReference>
<dbReference type="InterPro" id="IPR042488">
    <property type="entry name" value="Rad4_BHD3_sf"/>
</dbReference>
<feature type="compositionally biased region" description="Basic and acidic residues" evidence="6">
    <location>
        <begin position="958"/>
        <end position="978"/>
    </location>
</feature>
<feature type="region of interest" description="Disordered" evidence="6">
    <location>
        <begin position="227"/>
        <end position="250"/>
    </location>
</feature>
<feature type="compositionally biased region" description="Basic and acidic residues" evidence="6">
    <location>
        <begin position="428"/>
        <end position="443"/>
    </location>
</feature>
<evidence type="ECO:0000313" key="11">
    <source>
        <dbReference type="RefSeq" id="XP_033456565.1"/>
    </source>
</evidence>
<dbReference type="GO" id="GO:0006298">
    <property type="term" value="P:mismatch repair"/>
    <property type="evidence" value="ECO:0007669"/>
    <property type="project" value="TreeGrafter"/>
</dbReference>
<accession>A0A6J3LW85</accession>
<dbReference type="InterPro" id="IPR038765">
    <property type="entry name" value="Papain-like_cys_pep_sf"/>
</dbReference>
<feature type="domain" description="Rad4 beta-hairpin" evidence="8">
    <location>
        <begin position="713"/>
        <end position="776"/>
    </location>
</feature>
<protein>
    <submittedName>
        <fullName evidence="11">Rad4-domain-containing protein</fullName>
    </submittedName>
</protein>
<feature type="region of interest" description="Disordered" evidence="6">
    <location>
        <begin position="383"/>
        <end position="497"/>
    </location>
</feature>
<feature type="compositionally biased region" description="Basic residues" evidence="6">
    <location>
        <begin position="1080"/>
        <end position="1102"/>
    </location>
</feature>
<keyword evidence="4" id="KW-0234">DNA repair</keyword>
<reference evidence="11" key="1">
    <citation type="submission" date="2020-01" db="EMBL/GenBank/DDBJ databases">
        <authorList>
            <consortium name="DOE Joint Genome Institute"/>
            <person name="Haridas S."/>
            <person name="Albert R."/>
            <person name="Binder M."/>
            <person name="Bloem J."/>
            <person name="Labutti K."/>
            <person name="Salamov A."/>
            <person name="Andreopoulos B."/>
            <person name="Baker S.E."/>
            <person name="Barry K."/>
            <person name="Bills G."/>
            <person name="Bluhm B.H."/>
            <person name="Cannon C."/>
            <person name="Castanera R."/>
            <person name="Culley D.E."/>
            <person name="Daum C."/>
            <person name="Ezra D."/>
            <person name="Gonzalez J.B."/>
            <person name="Henrissat B."/>
            <person name="Kuo A."/>
            <person name="Liang C."/>
            <person name="Lipzen A."/>
            <person name="Lutzoni F."/>
            <person name="Magnuson J."/>
            <person name="Mondo S."/>
            <person name="Nolan M."/>
            <person name="Ohm R."/>
            <person name="Pangilinan J."/>
            <person name="Park H.-J."/>
            <person name="Ramirez L."/>
            <person name="Alfaro M."/>
            <person name="Sun H."/>
            <person name="Tritt A."/>
            <person name="Yoshinaga Y."/>
            <person name="Zwiers L.-H."/>
            <person name="Turgeon B.G."/>
            <person name="Goodwin S.B."/>
            <person name="Spatafora J.W."/>
            <person name="Crous P.W."/>
            <person name="Grigoriev I.V."/>
        </authorList>
    </citation>
    <scope>NUCLEOTIDE SEQUENCE</scope>
    <source>
        <strain evidence="11">CBS 342.82</strain>
    </source>
</reference>
<dbReference type="AlphaFoldDB" id="A0A6J3LW85"/>
<dbReference type="SUPFAM" id="SSF54001">
    <property type="entry name" value="Cysteine proteinases"/>
    <property type="match status" value="1"/>
</dbReference>
<dbReference type="InterPro" id="IPR036985">
    <property type="entry name" value="Transglutaminase-like_sf"/>
</dbReference>
<comment type="similarity">
    <text evidence="2">Belongs to the XPC family.</text>
</comment>
<feature type="compositionally biased region" description="Acidic residues" evidence="6">
    <location>
        <begin position="1150"/>
        <end position="1168"/>
    </location>
</feature>
<keyword evidence="5" id="KW-0539">Nucleus</keyword>
<organism evidence="11">
    <name type="scientific">Dissoconium aciculare CBS 342.82</name>
    <dbReference type="NCBI Taxonomy" id="1314786"/>
    <lineage>
        <taxon>Eukaryota</taxon>
        <taxon>Fungi</taxon>
        <taxon>Dikarya</taxon>
        <taxon>Ascomycota</taxon>
        <taxon>Pezizomycotina</taxon>
        <taxon>Dothideomycetes</taxon>
        <taxon>Dothideomycetidae</taxon>
        <taxon>Mycosphaerellales</taxon>
        <taxon>Dissoconiaceae</taxon>
        <taxon>Dissoconium</taxon>
    </lineage>
</organism>
<dbReference type="Pfam" id="PF10404">
    <property type="entry name" value="BHD_2"/>
    <property type="match status" value="1"/>
</dbReference>
<keyword evidence="10" id="KW-1185">Reference proteome</keyword>
<dbReference type="Proteomes" id="UP000504637">
    <property type="component" value="Unplaced"/>
</dbReference>
<feature type="region of interest" description="Disordered" evidence="6">
    <location>
        <begin position="911"/>
        <end position="1182"/>
    </location>
</feature>
<dbReference type="FunFam" id="3.30.70.2460:FF:000001">
    <property type="entry name" value="DNA repair protein Rad4 family"/>
    <property type="match status" value="1"/>
</dbReference>
<feature type="compositionally biased region" description="Basic residues" evidence="6">
    <location>
        <begin position="229"/>
        <end position="240"/>
    </location>
</feature>
<name>A0A6J3LW85_9PEZI</name>
<dbReference type="InterPro" id="IPR018325">
    <property type="entry name" value="Rad4/PNGase_transGLS-fold"/>
</dbReference>
<dbReference type="GeneID" id="54363491"/>
<reference evidence="11" key="3">
    <citation type="submission" date="2025-08" db="UniProtKB">
        <authorList>
            <consortium name="RefSeq"/>
        </authorList>
    </citation>
    <scope>IDENTIFICATION</scope>
    <source>
        <strain evidence="11">CBS 342.82</strain>
    </source>
</reference>
<feature type="region of interest" description="Disordered" evidence="6">
    <location>
        <begin position="1"/>
        <end position="109"/>
    </location>
</feature>
<dbReference type="InterPro" id="IPR018327">
    <property type="entry name" value="BHD_2"/>
</dbReference>
<evidence type="ECO:0000256" key="3">
    <source>
        <dbReference type="ARBA" id="ARBA00022763"/>
    </source>
</evidence>
<evidence type="ECO:0000259" key="8">
    <source>
        <dbReference type="SMART" id="SM01031"/>
    </source>
</evidence>
<dbReference type="Gene3D" id="2.20.20.110">
    <property type="entry name" value="Rad4, beta-hairpin domain BHD1"/>
    <property type="match status" value="1"/>
</dbReference>
<evidence type="ECO:0000259" key="7">
    <source>
        <dbReference type="SMART" id="SM01030"/>
    </source>
</evidence>
<dbReference type="PANTHER" id="PTHR12135">
    <property type="entry name" value="DNA REPAIR PROTEIN XP-C / RAD4"/>
    <property type="match status" value="1"/>
</dbReference>
<dbReference type="GO" id="GO:0006289">
    <property type="term" value="P:nucleotide-excision repair"/>
    <property type="evidence" value="ECO:0007669"/>
    <property type="project" value="InterPro"/>
</dbReference>
<dbReference type="GO" id="GO:0003684">
    <property type="term" value="F:damaged DNA binding"/>
    <property type="evidence" value="ECO:0007669"/>
    <property type="project" value="InterPro"/>
</dbReference>
<dbReference type="SMART" id="SM01032">
    <property type="entry name" value="BHD_3"/>
    <property type="match status" value="1"/>
</dbReference>
<feature type="compositionally biased region" description="Acidic residues" evidence="6">
    <location>
        <begin position="931"/>
        <end position="944"/>
    </location>
</feature>
<dbReference type="Gene3D" id="3.90.260.10">
    <property type="entry name" value="Transglutaminase-like"/>
    <property type="match status" value="1"/>
</dbReference>
<feature type="compositionally biased region" description="Acidic residues" evidence="6">
    <location>
        <begin position="450"/>
        <end position="464"/>
    </location>
</feature>
<dbReference type="SMART" id="SM01030">
    <property type="entry name" value="BHD_1"/>
    <property type="match status" value="1"/>
</dbReference>
<feature type="compositionally biased region" description="Basic residues" evidence="6">
    <location>
        <begin position="1173"/>
        <end position="1182"/>
    </location>
</feature>
<evidence type="ECO:0000313" key="10">
    <source>
        <dbReference type="Proteomes" id="UP000504637"/>
    </source>
</evidence>
<proteinExistence type="inferred from homology"/>
<dbReference type="RefSeq" id="XP_033456565.1">
    <property type="nucleotide sequence ID" value="XM_033605691.1"/>
</dbReference>